<feature type="compositionally biased region" description="Basic and acidic residues" evidence="3">
    <location>
        <begin position="142"/>
        <end position="151"/>
    </location>
</feature>
<reference evidence="5" key="2">
    <citation type="journal article" date="2018" name="Proc. Natl. Acad. Sci. U.S.A.">
        <title>A comprehensive omics analysis and functional survey of cuticular proteins in the brown planthopper.</title>
        <authorList>
            <person name="Pan P.L."/>
            <person name="Ye Y.X."/>
            <person name="Lou Y.H."/>
            <person name="Lu J.B."/>
            <person name="Cheng C."/>
            <person name="Shen Y."/>
            <person name="Moussian B."/>
            <person name="Zhang C.X."/>
        </authorList>
    </citation>
    <scope>NUCLEOTIDE SEQUENCE</scope>
    <source>
        <strain evidence="5">NlugCpr71</strain>
    </source>
</reference>
<feature type="region of interest" description="Disordered" evidence="3">
    <location>
        <begin position="188"/>
        <end position="212"/>
    </location>
</feature>
<keyword evidence="1 2" id="KW-0193">Cuticle</keyword>
<evidence type="ECO:0000256" key="1">
    <source>
        <dbReference type="ARBA" id="ARBA00022460"/>
    </source>
</evidence>
<feature type="compositionally biased region" description="Polar residues" evidence="3">
    <location>
        <begin position="310"/>
        <end position="326"/>
    </location>
</feature>
<name>A0A2S1ZSD5_NILLU</name>
<feature type="region of interest" description="Disordered" evidence="3">
    <location>
        <begin position="307"/>
        <end position="326"/>
    </location>
</feature>
<dbReference type="InterPro" id="IPR051217">
    <property type="entry name" value="Insect_Cuticle_Struc_Prot"/>
</dbReference>
<evidence type="ECO:0000313" key="5">
    <source>
        <dbReference type="EMBL" id="AWK28367.1"/>
    </source>
</evidence>
<reference evidence="5" key="1">
    <citation type="submission" date="2017-09" db="EMBL/GenBank/DDBJ databases">
        <authorList>
            <person name="Ehlers B."/>
            <person name="Leendertz F.H."/>
        </authorList>
    </citation>
    <scope>NUCLEOTIDE SEQUENCE</scope>
    <source>
        <strain evidence="5">NlugCpr71</strain>
    </source>
</reference>
<dbReference type="EMBL" id="MF942844">
    <property type="protein sequence ID" value="AWK28367.1"/>
    <property type="molecule type" value="mRNA"/>
</dbReference>
<proteinExistence type="evidence at transcript level"/>
<organism evidence="5">
    <name type="scientific">Nilaparvata lugens</name>
    <name type="common">Brown planthopper</name>
    <dbReference type="NCBI Taxonomy" id="108931"/>
    <lineage>
        <taxon>Eukaryota</taxon>
        <taxon>Metazoa</taxon>
        <taxon>Ecdysozoa</taxon>
        <taxon>Arthropoda</taxon>
        <taxon>Hexapoda</taxon>
        <taxon>Insecta</taxon>
        <taxon>Pterygota</taxon>
        <taxon>Neoptera</taxon>
        <taxon>Paraneoptera</taxon>
        <taxon>Hemiptera</taxon>
        <taxon>Auchenorrhyncha</taxon>
        <taxon>Fulgoroidea</taxon>
        <taxon>Delphacidae</taxon>
        <taxon>Delphacinae</taxon>
        <taxon>Nilaparvata</taxon>
    </lineage>
</organism>
<feature type="compositionally biased region" description="Polar residues" evidence="3">
    <location>
        <begin position="152"/>
        <end position="165"/>
    </location>
</feature>
<evidence type="ECO:0000256" key="4">
    <source>
        <dbReference type="SAM" id="SignalP"/>
    </source>
</evidence>
<dbReference type="Pfam" id="PF00379">
    <property type="entry name" value="Chitin_bind_4"/>
    <property type="match status" value="1"/>
</dbReference>
<keyword evidence="4" id="KW-0732">Signal</keyword>
<feature type="compositionally biased region" description="Basic and acidic residues" evidence="3">
    <location>
        <begin position="952"/>
        <end position="962"/>
    </location>
</feature>
<feature type="region of interest" description="Disordered" evidence="3">
    <location>
        <begin position="356"/>
        <end position="389"/>
    </location>
</feature>
<feature type="signal peptide" evidence="4">
    <location>
        <begin position="1"/>
        <end position="29"/>
    </location>
</feature>
<feature type="region of interest" description="Disordered" evidence="3">
    <location>
        <begin position="549"/>
        <end position="579"/>
    </location>
</feature>
<feature type="compositionally biased region" description="Low complexity" evidence="3">
    <location>
        <begin position="189"/>
        <end position="212"/>
    </location>
</feature>
<accession>A0A2S1ZSD5</accession>
<dbReference type="PROSITE" id="PS51155">
    <property type="entry name" value="CHIT_BIND_RR_2"/>
    <property type="match status" value="1"/>
</dbReference>
<feature type="region of interest" description="Disordered" evidence="3">
    <location>
        <begin position="949"/>
        <end position="971"/>
    </location>
</feature>
<dbReference type="AlphaFoldDB" id="A0A2S1ZSD5"/>
<feature type="region of interest" description="Disordered" evidence="3">
    <location>
        <begin position="142"/>
        <end position="171"/>
    </location>
</feature>
<evidence type="ECO:0000256" key="2">
    <source>
        <dbReference type="PROSITE-ProRule" id="PRU00497"/>
    </source>
</evidence>
<sequence>MAGQSQFQSQVHFLCCFGFLLGLQRPSEAASSPAKLDTDLSPPKYEFGYEVRDDRGGQQGHLEARDGVYALGKYYVKLPDGSDQKVNYFTDDLGYHPLVEYNSASPSGSSRTQFAMGEKAVAALVKSISDIKTTHDFDSARKLTTNKKQENSGKVNSDLKNSNSAHKPGSSVYIGLASTPAIANDVHVESSTPTPHFSTTPSSQHSSSVSESSNFEENLYAFDEPTLAPLTVSSVSPPQGGSLLMHTINLEGGGDQSRLSSSHRTLADFGMKLQRNPLSTFLNIHSHKFSSTSQPVTSNYVEESVEDVTQRGSTTVDGENYSQNTKDDIVQTSPTVAAITTLHTNPYSIINVDVSPNGEDSRAHEINSQTTNATSYSTSTTTDKTAQESELRYTISTTPASTTPDDTFIRPIVVPDGPFEMQSFYTGLLKTTEEMKNFIANLNRTLITNEGLSDHESGEQYKLTPPLIQQAHLAVTEEDENSLHTSSNQILAPIQAAVSLSASELSGAEATSNSEEVKALESAELVVEKQTLEKQPVLKTTIDIQKSIPFEIPHQESSVEENEESQPVSNDHNSPSYQQGAYLPIHQSINEEFSKIDKDASLQNVRSQFLQQVYSAYQSLANNPNASPYYSPVDYTSEKVEAPGPVPTQQAPKKLYYVYLQGYNSGMNRYAPSPQYSSSYQNNVHQQGLETNYGGQLTNPITALPPGSFSQSSAHIYRNGEPNLNVATFINHGNSGQSVQYNRLIEAQHTDENENHNGRYTHLEGIHNQMDVVRDESNRAPLKVQYISGSSQNLPLNHLNALSAESFHKYLEQTTKANGESAMNGYNAGHEPQYNGQIPVVSQNPEINGLRINSFLHSRFLGEDKLKLEQVPSIRPALPVVPQVPLTWPHALPLSRVAHLPYLQPYLQMSQLPIPPYKQVIPYPLTHYLPLQNTATQVASHSTLQPTVYNRNDQHENPKKEGPQAPFRPSQKLYHSVYPPEMYYVAEYMRPNARSRGLGKKLCIEYGGFKPPLIPSVQIDEKLEVNIGKRVDKTD</sequence>
<dbReference type="InterPro" id="IPR000618">
    <property type="entry name" value="Insect_cuticle"/>
</dbReference>
<protein>
    <submittedName>
        <fullName evidence="5">Cuticular protein</fullName>
    </submittedName>
</protein>
<dbReference type="GO" id="GO:0031012">
    <property type="term" value="C:extracellular matrix"/>
    <property type="evidence" value="ECO:0007669"/>
    <property type="project" value="TreeGrafter"/>
</dbReference>
<feature type="chain" id="PRO_5015440974" evidence="4">
    <location>
        <begin position="30"/>
        <end position="1035"/>
    </location>
</feature>
<evidence type="ECO:0000256" key="3">
    <source>
        <dbReference type="SAM" id="MobiDB-lite"/>
    </source>
</evidence>
<dbReference type="OrthoDB" id="371494at2759"/>
<feature type="compositionally biased region" description="Low complexity" evidence="3">
    <location>
        <begin position="368"/>
        <end position="384"/>
    </location>
</feature>
<dbReference type="PANTHER" id="PTHR12236:SF98">
    <property type="entry name" value="CUTICULAR PROTEIN 56F"/>
    <property type="match status" value="1"/>
</dbReference>
<dbReference type="PANTHER" id="PTHR12236">
    <property type="entry name" value="STRUCTURAL CONTITUENT OF CUTICLE"/>
    <property type="match status" value="1"/>
</dbReference>
<dbReference type="GO" id="GO:0005615">
    <property type="term" value="C:extracellular space"/>
    <property type="evidence" value="ECO:0007669"/>
    <property type="project" value="TreeGrafter"/>
</dbReference>
<dbReference type="GO" id="GO:0042302">
    <property type="term" value="F:structural constituent of cuticle"/>
    <property type="evidence" value="ECO:0007669"/>
    <property type="project" value="UniProtKB-UniRule"/>
</dbReference>